<protein>
    <submittedName>
        <fullName evidence="2">Uncharacterized protein</fullName>
    </submittedName>
</protein>
<gene>
    <name evidence="2" type="ORF">ACFORJ_06995</name>
</gene>
<name>A0ABV7ZNZ5_9CORY</name>
<proteinExistence type="predicted"/>
<evidence type="ECO:0000313" key="2">
    <source>
        <dbReference type="EMBL" id="MFC3849910.1"/>
    </source>
</evidence>
<evidence type="ECO:0000256" key="1">
    <source>
        <dbReference type="SAM" id="MobiDB-lite"/>
    </source>
</evidence>
<dbReference type="RefSeq" id="WP_290289109.1">
    <property type="nucleotide sequence ID" value="NZ_CP047211.1"/>
</dbReference>
<dbReference type="EMBL" id="JBHRZN010000002">
    <property type="protein sequence ID" value="MFC3849910.1"/>
    <property type="molecule type" value="Genomic_DNA"/>
</dbReference>
<reference evidence="3" key="1">
    <citation type="journal article" date="2019" name="Int. J. Syst. Evol. Microbiol.">
        <title>The Global Catalogue of Microorganisms (GCM) 10K type strain sequencing project: providing services to taxonomists for standard genome sequencing and annotation.</title>
        <authorList>
            <consortium name="The Broad Institute Genomics Platform"/>
            <consortium name="The Broad Institute Genome Sequencing Center for Infectious Disease"/>
            <person name="Wu L."/>
            <person name="Ma J."/>
        </authorList>
    </citation>
    <scope>NUCLEOTIDE SEQUENCE [LARGE SCALE GENOMIC DNA]</scope>
    <source>
        <strain evidence="3">CCUG 53252</strain>
    </source>
</reference>
<comment type="caution">
    <text evidence="2">The sequence shown here is derived from an EMBL/GenBank/DDBJ whole genome shotgun (WGS) entry which is preliminary data.</text>
</comment>
<sequence>MMTTLQIELDRRRRAAPRLEPLGHGPRDPWAEQPPPPPPAPQIIAAVIGATGCGSIYDLDTLRAAYMATTDPHERAAIDAAARALIYRDEVPAA</sequence>
<accession>A0ABV7ZNZ5</accession>
<feature type="region of interest" description="Disordered" evidence="1">
    <location>
        <begin position="1"/>
        <end position="40"/>
    </location>
</feature>
<organism evidence="2 3">
    <name type="scientific">Corynebacterium hansenii</name>
    <dbReference type="NCBI Taxonomy" id="394964"/>
    <lineage>
        <taxon>Bacteria</taxon>
        <taxon>Bacillati</taxon>
        <taxon>Actinomycetota</taxon>
        <taxon>Actinomycetes</taxon>
        <taxon>Mycobacteriales</taxon>
        <taxon>Corynebacteriaceae</taxon>
        <taxon>Corynebacterium</taxon>
    </lineage>
</organism>
<evidence type="ECO:0000313" key="3">
    <source>
        <dbReference type="Proteomes" id="UP001595751"/>
    </source>
</evidence>
<dbReference type="Proteomes" id="UP001595751">
    <property type="component" value="Unassembled WGS sequence"/>
</dbReference>
<keyword evidence="3" id="KW-1185">Reference proteome</keyword>